<keyword evidence="4" id="KW-1185">Reference proteome</keyword>
<dbReference type="CDD" id="cd00037">
    <property type="entry name" value="CLECT"/>
    <property type="match status" value="1"/>
</dbReference>
<dbReference type="InterPro" id="IPR016186">
    <property type="entry name" value="C-type_lectin-like/link_sf"/>
</dbReference>
<dbReference type="EMBL" id="JAZGQO010000007">
    <property type="protein sequence ID" value="KAK6180745.1"/>
    <property type="molecule type" value="Genomic_DNA"/>
</dbReference>
<sequence length="131" mass="15363">MNYVYVFCFILSTPVLGYVVYVHGPTLTRQNASQCCQFHGMNLVQIDSLTKNDFIGNMVHQISGQLIRAWIGLYRAGRTGTFQWDNGEIEDFQGWRIGGAKYWRILRVWDFQWKWLQMDGSSLRYNVSIRL</sequence>
<dbReference type="InterPro" id="IPR001304">
    <property type="entry name" value="C-type_lectin-like"/>
</dbReference>
<dbReference type="AlphaFoldDB" id="A0AAN8JQM0"/>
<keyword evidence="1" id="KW-0732">Signal</keyword>
<dbReference type="SUPFAM" id="SSF56436">
    <property type="entry name" value="C-type lectin-like"/>
    <property type="match status" value="1"/>
</dbReference>
<dbReference type="Gene3D" id="3.10.100.10">
    <property type="entry name" value="Mannose-Binding Protein A, subunit A"/>
    <property type="match status" value="1"/>
</dbReference>
<evidence type="ECO:0000256" key="1">
    <source>
        <dbReference type="SAM" id="SignalP"/>
    </source>
</evidence>
<evidence type="ECO:0000313" key="3">
    <source>
        <dbReference type="EMBL" id="KAK6180745.1"/>
    </source>
</evidence>
<evidence type="ECO:0000313" key="4">
    <source>
        <dbReference type="Proteomes" id="UP001347796"/>
    </source>
</evidence>
<proteinExistence type="predicted"/>
<organism evidence="3 4">
    <name type="scientific">Patella caerulea</name>
    <name type="common">Rayed Mediterranean limpet</name>
    <dbReference type="NCBI Taxonomy" id="87958"/>
    <lineage>
        <taxon>Eukaryota</taxon>
        <taxon>Metazoa</taxon>
        <taxon>Spiralia</taxon>
        <taxon>Lophotrochozoa</taxon>
        <taxon>Mollusca</taxon>
        <taxon>Gastropoda</taxon>
        <taxon>Patellogastropoda</taxon>
        <taxon>Patelloidea</taxon>
        <taxon>Patellidae</taxon>
        <taxon>Patella</taxon>
    </lineage>
</organism>
<dbReference type="Pfam" id="PF00059">
    <property type="entry name" value="Lectin_C"/>
    <property type="match status" value="1"/>
</dbReference>
<feature type="signal peptide" evidence="1">
    <location>
        <begin position="1"/>
        <end position="17"/>
    </location>
</feature>
<dbReference type="InterPro" id="IPR016187">
    <property type="entry name" value="CTDL_fold"/>
</dbReference>
<dbReference type="Proteomes" id="UP001347796">
    <property type="component" value="Unassembled WGS sequence"/>
</dbReference>
<name>A0AAN8JQM0_PATCE</name>
<feature type="chain" id="PRO_5042816583" description="C-type lectin domain-containing protein" evidence="1">
    <location>
        <begin position="18"/>
        <end position="131"/>
    </location>
</feature>
<feature type="domain" description="C-type lectin" evidence="2">
    <location>
        <begin position="18"/>
        <end position="98"/>
    </location>
</feature>
<comment type="caution">
    <text evidence="3">The sequence shown here is derived from an EMBL/GenBank/DDBJ whole genome shotgun (WGS) entry which is preliminary data.</text>
</comment>
<evidence type="ECO:0000259" key="2">
    <source>
        <dbReference type="PROSITE" id="PS50041"/>
    </source>
</evidence>
<accession>A0AAN8JQM0</accession>
<reference evidence="3 4" key="1">
    <citation type="submission" date="2024-01" db="EMBL/GenBank/DDBJ databases">
        <title>The genome of the rayed Mediterranean limpet Patella caerulea (Linnaeus, 1758).</title>
        <authorList>
            <person name="Anh-Thu Weber A."/>
            <person name="Halstead-Nussloch G."/>
        </authorList>
    </citation>
    <scope>NUCLEOTIDE SEQUENCE [LARGE SCALE GENOMIC DNA]</scope>
    <source>
        <strain evidence="3">AATW-2023a</strain>
        <tissue evidence="3">Whole specimen</tissue>
    </source>
</reference>
<dbReference type="PROSITE" id="PS50041">
    <property type="entry name" value="C_TYPE_LECTIN_2"/>
    <property type="match status" value="1"/>
</dbReference>
<protein>
    <recommendedName>
        <fullName evidence="2">C-type lectin domain-containing protein</fullName>
    </recommendedName>
</protein>
<gene>
    <name evidence="3" type="ORF">SNE40_008740</name>
</gene>